<feature type="transmembrane region" description="Helical" evidence="1">
    <location>
        <begin position="128"/>
        <end position="148"/>
    </location>
</feature>
<name>A0A1J1IYQ1_9DIPT</name>
<dbReference type="AlphaFoldDB" id="A0A1J1IYQ1"/>
<feature type="transmembrane region" description="Helical" evidence="1">
    <location>
        <begin position="99"/>
        <end position="116"/>
    </location>
</feature>
<keyword evidence="3" id="KW-1185">Reference proteome</keyword>
<protein>
    <submittedName>
        <fullName evidence="2">CLUMA_CG018671, isoform A</fullName>
    </submittedName>
</protein>
<feature type="transmembrane region" description="Helical" evidence="1">
    <location>
        <begin position="59"/>
        <end position="78"/>
    </location>
</feature>
<keyword evidence="1" id="KW-0472">Membrane</keyword>
<sequence>MAILVKNFFCVFPLETGGLIIGWTNLVLDVLIIILLIICPFVSPLIFPENFAKEKGLLAVVSIGCIIVIAVYGSLTYLSYRFIEGIKTRNFQKVQPFRFLCIIGLILYSLNILGILNQGAGNSEKSVILEFFIVAILTAIRVYEFIIVDSLFMKFKNEAVPPGANPYNLSVITIASRFNVAPPVPQAPTDVELSIPKI</sequence>
<reference evidence="2 3" key="1">
    <citation type="submission" date="2015-04" db="EMBL/GenBank/DDBJ databases">
        <authorList>
            <person name="Syromyatnikov M.Y."/>
            <person name="Popov V.N."/>
        </authorList>
    </citation>
    <scope>NUCLEOTIDE SEQUENCE [LARGE SCALE GENOMIC DNA]</scope>
</reference>
<keyword evidence="1" id="KW-0812">Transmembrane</keyword>
<proteinExistence type="predicted"/>
<accession>A0A1J1IYQ1</accession>
<evidence type="ECO:0000313" key="3">
    <source>
        <dbReference type="Proteomes" id="UP000183832"/>
    </source>
</evidence>
<gene>
    <name evidence="2" type="ORF">CLUMA_CG018671</name>
</gene>
<organism evidence="2 3">
    <name type="scientific">Clunio marinus</name>
    <dbReference type="NCBI Taxonomy" id="568069"/>
    <lineage>
        <taxon>Eukaryota</taxon>
        <taxon>Metazoa</taxon>
        <taxon>Ecdysozoa</taxon>
        <taxon>Arthropoda</taxon>
        <taxon>Hexapoda</taxon>
        <taxon>Insecta</taxon>
        <taxon>Pterygota</taxon>
        <taxon>Neoptera</taxon>
        <taxon>Endopterygota</taxon>
        <taxon>Diptera</taxon>
        <taxon>Nematocera</taxon>
        <taxon>Chironomoidea</taxon>
        <taxon>Chironomidae</taxon>
        <taxon>Clunio</taxon>
    </lineage>
</organism>
<dbReference type="Proteomes" id="UP000183832">
    <property type="component" value="Unassembled WGS sequence"/>
</dbReference>
<feature type="transmembrane region" description="Helical" evidence="1">
    <location>
        <begin position="26"/>
        <end position="47"/>
    </location>
</feature>
<evidence type="ECO:0000256" key="1">
    <source>
        <dbReference type="SAM" id="Phobius"/>
    </source>
</evidence>
<keyword evidence="1" id="KW-1133">Transmembrane helix</keyword>
<dbReference type="EMBL" id="CVRI01000064">
    <property type="protein sequence ID" value="CRL05279.1"/>
    <property type="molecule type" value="Genomic_DNA"/>
</dbReference>
<evidence type="ECO:0000313" key="2">
    <source>
        <dbReference type="EMBL" id="CRL05279.1"/>
    </source>
</evidence>